<name>A0A645ACJ7_9ZZZZ</name>
<proteinExistence type="predicted"/>
<gene>
    <name evidence="1" type="ORF">SDC9_97626</name>
</gene>
<reference evidence="1" key="1">
    <citation type="submission" date="2019-08" db="EMBL/GenBank/DDBJ databases">
        <authorList>
            <person name="Kucharzyk K."/>
            <person name="Murdoch R.W."/>
            <person name="Higgins S."/>
            <person name="Loffler F."/>
        </authorList>
    </citation>
    <scope>NUCLEOTIDE SEQUENCE</scope>
</reference>
<sequence length="108" mass="12164">MAVIQRFDLIGRRDDAVYMGAHLLKPADEAGLVLYLLHDGLRPDNHVPNALTGDPRVFRDLRQGEVIIIIVVEEFLLPVSEKFPIKIVEHGHAVGLIFQSKLPLTEYL</sequence>
<protein>
    <submittedName>
        <fullName evidence="1">Uncharacterized protein</fullName>
    </submittedName>
</protein>
<comment type="caution">
    <text evidence="1">The sequence shown here is derived from an EMBL/GenBank/DDBJ whole genome shotgun (WGS) entry which is preliminary data.</text>
</comment>
<organism evidence="1">
    <name type="scientific">bioreactor metagenome</name>
    <dbReference type="NCBI Taxonomy" id="1076179"/>
    <lineage>
        <taxon>unclassified sequences</taxon>
        <taxon>metagenomes</taxon>
        <taxon>ecological metagenomes</taxon>
    </lineage>
</organism>
<dbReference type="AlphaFoldDB" id="A0A645ACJ7"/>
<dbReference type="EMBL" id="VSSQ01013167">
    <property type="protein sequence ID" value="MPM50880.1"/>
    <property type="molecule type" value="Genomic_DNA"/>
</dbReference>
<accession>A0A645ACJ7</accession>
<evidence type="ECO:0000313" key="1">
    <source>
        <dbReference type="EMBL" id="MPM50880.1"/>
    </source>
</evidence>